<proteinExistence type="predicted"/>
<dbReference type="EMBL" id="LAZR01044880">
    <property type="protein sequence ID" value="KKL03556.1"/>
    <property type="molecule type" value="Genomic_DNA"/>
</dbReference>
<comment type="caution">
    <text evidence="1">The sequence shown here is derived from an EMBL/GenBank/DDBJ whole genome shotgun (WGS) entry which is preliminary data.</text>
</comment>
<accession>A0A0F9CCZ4</accession>
<organism evidence="1">
    <name type="scientific">marine sediment metagenome</name>
    <dbReference type="NCBI Taxonomy" id="412755"/>
    <lineage>
        <taxon>unclassified sequences</taxon>
        <taxon>metagenomes</taxon>
        <taxon>ecological metagenomes</taxon>
    </lineage>
</organism>
<gene>
    <name evidence="1" type="ORF">LCGC14_2624960</name>
</gene>
<dbReference type="AlphaFoldDB" id="A0A0F9CCZ4"/>
<name>A0A0F9CCZ4_9ZZZZ</name>
<sequence>MQKQKFSEETTTSENEPLLFRNGCKSVHTLLTIYGRPMTTQEILYCCSRNTRTVHKQIEAGLRRDTLREFILDFRPHYTRPVRLIALVVEPFQAEFTTKILS</sequence>
<protein>
    <submittedName>
        <fullName evidence="1">Uncharacterized protein</fullName>
    </submittedName>
</protein>
<reference evidence="1" key="1">
    <citation type="journal article" date="2015" name="Nature">
        <title>Complex archaea that bridge the gap between prokaryotes and eukaryotes.</title>
        <authorList>
            <person name="Spang A."/>
            <person name="Saw J.H."/>
            <person name="Jorgensen S.L."/>
            <person name="Zaremba-Niedzwiedzka K."/>
            <person name="Martijn J."/>
            <person name="Lind A.E."/>
            <person name="van Eijk R."/>
            <person name="Schleper C."/>
            <person name="Guy L."/>
            <person name="Ettema T.J."/>
        </authorList>
    </citation>
    <scope>NUCLEOTIDE SEQUENCE</scope>
</reference>
<evidence type="ECO:0000313" key="1">
    <source>
        <dbReference type="EMBL" id="KKL03556.1"/>
    </source>
</evidence>